<proteinExistence type="predicted"/>
<gene>
    <name evidence="1" type="ORF">VNO77_22940</name>
</gene>
<reference evidence="1 2" key="1">
    <citation type="submission" date="2024-01" db="EMBL/GenBank/DDBJ databases">
        <title>The genomes of 5 underutilized Papilionoideae crops provide insights into root nodulation and disease resistanc.</title>
        <authorList>
            <person name="Jiang F."/>
        </authorList>
    </citation>
    <scope>NUCLEOTIDE SEQUENCE [LARGE SCALE GENOMIC DNA]</scope>
    <source>
        <strain evidence="1">LVBAO_FW01</strain>
        <tissue evidence="1">Leaves</tissue>
    </source>
</reference>
<accession>A0AAN9L4F4</accession>
<name>A0AAN9L4F4_CANGL</name>
<evidence type="ECO:0000313" key="1">
    <source>
        <dbReference type="EMBL" id="KAK7328816.1"/>
    </source>
</evidence>
<evidence type="ECO:0000313" key="2">
    <source>
        <dbReference type="Proteomes" id="UP001367508"/>
    </source>
</evidence>
<sequence>MVKKDSDQEKENLLEIFLPTIIGGRALKGLNEENLENGREMFTVKGSNKRWKGCPWSFGDDQNDDKQKRKWLFL</sequence>
<comment type="caution">
    <text evidence="1">The sequence shown here is derived from an EMBL/GenBank/DDBJ whole genome shotgun (WGS) entry which is preliminary data.</text>
</comment>
<dbReference type="Proteomes" id="UP001367508">
    <property type="component" value="Unassembled WGS sequence"/>
</dbReference>
<keyword evidence="2" id="KW-1185">Reference proteome</keyword>
<organism evidence="1 2">
    <name type="scientific">Canavalia gladiata</name>
    <name type="common">Sword bean</name>
    <name type="synonym">Dolichos gladiatus</name>
    <dbReference type="NCBI Taxonomy" id="3824"/>
    <lineage>
        <taxon>Eukaryota</taxon>
        <taxon>Viridiplantae</taxon>
        <taxon>Streptophyta</taxon>
        <taxon>Embryophyta</taxon>
        <taxon>Tracheophyta</taxon>
        <taxon>Spermatophyta</taxon>
        <taxon>Magnoliopsida</taxon>
        <taxon>eudicotyledons</taxon>
        <taxon>Gunneridae</taxon>
        <taxon>Pentapetalae</taxon>
        <taxon>rosids</taxon>
        <taxon>fabids</taxon>
        <taxon>Fabales</taxon>
        <taxon>Fabaceae</taxon>
        <taxon>Papilionoideae</taxon>
        <taxon>50 kb inversion clade</taxon>
        <taxon>NPAAA clade</taxon>
        <taxon>indigoferoid/millettioid clade</taxon>
        <taxon>Phaseoleae</taxon>
        <taxon>Canavalia</taxon>
    </lineage>
</organism>
<dbReference type="AlphaFoldDB" id="A0AAN9L4F4"/>
<dbReference type="EMBL" id="JAYMYQ010000005">
    <property type="protein sequence ID" value="KAK7328816.1"/>
    <property type="molecule type" value="Genomic_DNA"/>
</dbReference>
<protein>
    <submittedName>
        <fullName evidence="1">Uncharacterized protein</fullName>
    </submittedName>
</protein>